<keyword evidence="3" id="KW-0378">Hydrolase</keyword>
<keyword evidence="1" id="KW-1133">Transmembrane helix</keyword>
<dbReference type="SMART" id="SM00636">
    <property type="entry name" value="Glyco_18"/>
    <property type="match status" value="1"/>
</dbReference>
<dbReference type="PANTHER" id="PTHR46066">
    <property type="entry name" value="CHITINASE DOMAIN-CONTAINING PROTEIN 1 FAMILY MEMBER"/>
    <property type="match status" value="1"/>
</dbReference>
<dbReference type="Gene3D" id="2.30.30.40">
    <property type="entry name" value="SH3 Domains"/>
    <property type="match status" value="1"/>
</dbReference>
<evidence type="ECO:0000256" key="1">
    <source>
        <dbReference type="SAM" id="Phobius"/>
    </source>
</evidence>
<sequence>MSLELGMAPRPKKRRRRALQFFFMLMLFMVAVFGAIYWFFMLRASTEHVQPYEGQKQVIVFEGARTSTPYLIDSNQVLLPFEFIKEKIDPAIFWDEPTKSVIIITKDKVLRMESGQVVAYLNKKPVNLQVPVKEVDGVRYVPMDPLEKLYPYAFVQKTDSGVLTVEKDGYAIQQAKVIADDEPQLVRTGASYRTPIVAELAAGAPVDVLGEADKWYRILTADGIAGFLPKESVTLTQVRKVSLDLPTPSKAEQQTAWKPLGQKINLVWEQVTNKNPNVEGIGAMPGVNVVSPTWFELKDPEGTLLNKADSGYVKWAHQRGYKVWGLVTNGFNPDWTKSILSSYDKRDKVIAQLIHYANLYDLDGINIDFENVYLDEKPKLVQFVRELTPYLHEQGLTVSIDVTIKSTAETWSMFLDRAALGQVVDYMAVMTYDEHWASSPKAGSVASLPWVENGLKGVMEEVPHQKLLLGVPFYTRLWTESKQADGSVKVSSKALSMPRAQEWISERKLTPKLDEASGQNYVEYTDPKDGNTYKMWLEDVTSIEKRMELVHKYNLAGAASWRRGYEVPEIWKAVEEGLNSQHEKPTP</sequence>
<dbReference type="Gene3D" id="3.20.20.80">
    <property type="entry name" value="Glycosidases"/>
    <property type="match status" value="1"/>
</dbReference>
<dbReference type="InterPro" id="IPR017853">
    <property type="entry name" value="GH"/>
</dbReference>
<dbReference type="Pfam" id="PF07833">
    <property type="entry name" value="Cu_amine_oxidN1"/>
    <property type="match status" value="1"/>
</dbReference>
<dbReference type="Proteomes" id="UP000596248">
    <property type="component" value="Chromosome"/>
</dbReference>
<feature type="transmembrane region" description="Helical" evidence="1">
    <location>
        <begin position="21"/>
        <end position="40"/>
    </location>
</feature>
<keyword evidence="1" id="KW-0472">Membrane</keyword>
<dbReference type="SUPFAM" id="SSF51445">
    <property type="entry name" value="(Trans)glycosidases"/>
    <property type="match status" value="1"/>
</dbReference>
<dbReference type="Pfam" id="PF08239">
    <property type="entry name" value="SH3_3"/>
    <property type="match status" value="1"/>
</dbReference>
<dbReference type="SUPFAM" id="SSF55383">
    <property type="entry name" value="Copper amine oxidase, domain N"/>
    <property type="match status" value="1"/>
</dbReference>
<dbReference type="InterPro" id="IPR001223">
    <property type="entry name" value="Glyco_hydro18_cat"/>
</dbReference>
<evidence type="ECO:0000313" key="4">
    <source>
        <dbReference type="Proteomes" id="UP000596248"/>
    </source>
</evidence>
<dbReference type="InterPro" id="IPR011583">
    <property type="entry name" value="Chitinase_II/V-like_cat"/>
</dbReference>
<proteinExistence type="predicted"/>
<dbReference type="EMBL" id="CP069127">
    <property type="protein sequence ID" value="QRG68543.1"/>
    <property type="molecule type" value="Genomic_DNA"/>
</dbReference>
<dbReference type="InterPro" id="IPR029070">
    <property type="entry name" value="Chitinase_insertion_sf"/>
</dbReference>
<dbReference type="InterPro" id="IPR036582">
    <property type="entry name" value="Mao_N_sf"/>
</dbReference>
<keyword evidence="1" id="KW-0812">Transmembrane</keyword>
<accession>A0ABX7FS36</accession>
<dbReference type="InterPro" id="IPR003646">
    <property type="entry name" value="SH3-like_bac-type"/>
</dbReference>
<dbReference type="InterPro" id="IPR012854">
    <property type="entry name" value="Cu_amine_oxidase-like_N"/>
</dbReference>
<dbReference type="Gene3D" id="3.10.50.10">
    <property type="match status" value="1"/>
</dbReference>
<protein>
    <submittedName>
        <fullName evidence="3">Glycosyl hydrolase</fullName>
    </submittedName>
</protein>
<organism evidence="3 4">
    <name type="scientific">Brevibacillus choshinensis</name>
    <dbReference type="NCBI Taxonomy" id="54911"/>
    <lineage>
        <taxon>Bacteria</taxon>
        <taxon>Bacillati</taxon>
        <taxon>Bacillota</taxon>
        <taxon>Bacilli</taxon>
        <taxon>Bacillales</taxon>
        <taxon>Paenibacillaceae</taxon>
        <taxon>Brevibacillus</taxon>
    </lineage>
</organism>
<gene>
    <name evidence="3" type="ORF">JNE38_05055</name>
</gene>
<reference evidence="3 4" key="1">
    <citation type="submission" date="2021-01" db="EMBL/GenBank/DDBJ databases">
        <title>Identification of strong promoters based on the transcriptome of Brevibacillus choshinensis.</title>
        <authorList>
            <person name="Yao D."/>
            <person name="Zhang K."/>
            <person name="Wu J."/>
        </authorList>
    </citation>
    <scope>NUCLEOTIDE SEQUENCE [LARGE SCALE GENOMIC DNA]</scope>
    <source>
        <strain evidence="3 4">HPD31-SP3</strain>
    </source>
</reference>
<dbReference type="PANTHER" id="PTHR46066:SF2">
    <property type="entry name" value="CHITINASE DOMAIN-CONTAINING PROTEIN 1"/>
    <property type="match status" value="1"/>
</dbReference>
<evidence type="ECO:0000259" key="2">
    <source>
        <dbReference type="PROSITE" id="PS51910"/>
    </source>
</evidence>
<dbReference type="SMART" id="SM00287">
    <property type="entry name" value="SH3b"/>
    <property type="match status" value="1"/>
</dbReference>
<dbReference type="PROSITE" id="PS51910">
    <property type="entry name" value="GH18_2"/>
    <property type="match status" value="1"/>
</dbReference>
<keyword evidence="4" id="KW-1185">Reference proteome</keyword>
<dbReference type="RefSeq" id="WP_203355543.1">
    <property type="nucleotide sequence ID" value="NZ_CP069127.1"/>
</dbReference>
<evidence type="ECO:0000313" key="3">
    <source>
        <dbReference type="EMBL" id="QRG68543.1"/>
    </source>
</evidence>
<name>A0ABX7FS36_BRECH</name>
<dbReference type="Gene3D" id="3.30.457.10">
    <property type="entry name" value="Copper amine oxidase-like, N-terminal domain"/>
    <property type="match status" value="1"/>
</dbReference>
<dbReference type="Pfam" id="PF00704">
    <property type="entry name" value="Glyco_hydro_18"/>
    <property type="match status" value="1"/>
</dbReference>
<dbReference type="GO" id="GO:0016787">
    <property type="term" value="F:hydrolase activity"/>
    <property type="evidence" value="ECO:0007669"/>
    <property type="project" value="UniProtKB-KW"/>
</dbReference>
<feature type="domain" description="GH18" evidence="2">
    <location>
        <begin position="262"/>
        <end position="581"/>
    </location>
</feature>